<feature type="transmembrane region" description="Helical" evidence="7">
    <location>
        <begin position="147"/>
        <end position="169"/>
    </location>
</feature>
<protein>
    <submittedName>
        <fullName evidence="8">MFS transporter</fullName>
    </submittedName>
</protein>
<evidence type="ECO:0000256" key="7">
    <source>
        <dbReference type="SAM" id="Phobius"/>
    </source>
</evidence>
<sequence>MMQKIRALGKHPLLELLRRNKGNPRTLVLIEPLWGIPYNLIAPFSTLYMYTLGVTDVQIGLILSIAMFVQVFFSFCGGILTDKLGRKFTTMMGDFFGWGVACLIWAVSNNFWMFLIAVLFNSFEQINQTAWYCLLIEDADAKDLVGIYTWCNIGGLIAVFFAPISGLFINAFSVVPVVRVLYLVFSINMMIKILITYRHCKETRQGQARMAETKNQSFAKILFEYKHLVPRVLKNREIMKVIAVFVILYITNMVSVNFFSLYATQKLGLPDSYLALFPILNATVMLIFLIGIQHRMDSMKFKAPIWAGLVLHAIASVLLILAPAENVFFVMIYILVGAVASALITPRKDALLQLNINPKERARINALIMAFTIAFSSPFGYFAGWLSSIDRRLPFAFAFALFITAIVVISRIQEPELRHDDDKEEGIVSASDGDLS</sequence>
<evidence type="ECO:0000313" key="8">
    <source>
        <dbReference type="EMBL" id="MBC8528025.1"/>
    </source>
</evidence>
<keyword evidence="4 7" id="KW-0812">Transmembrane</keyword>
<dbReference type="InterPro" id="IPR050171">
    <property type="entry name" value="MFS_Transporters"/>
</dbReference>
<dbReference type="InterPro" id="IPR036259">
    <property type="entry name" value="MFS_trans_sf"/>
</dbReference>
<evidence type="ECO:0000256" key="5">
    <source>
        <dbReference type="ARBA" id="ARBA00022989"/>
    </source>
</evidence>
<evidence type="ECO:0000313" key="9">
    <source>
        <dbReference type="Proteomes" id="UP000654279"/>
    </source>
</evidence>
<dbReference type="InterPro" id="IPR011701">
    <property type="entry name" value="MFS"/>
</dbReference>
<comment type="caution">
    <text evidence="8">The sequence shown here is derived from an EMBL/GenBank/DDBJ whole genome shotgun (WGS) entry which is preliminary data.</text>
</comment>
<evidence type="ECO:0000256" key="1">
    <source>
        <dbReference type="ARBA" id="ARBA00004651"/>
    </source>
</evidence>
<comment type="subcellular location">
    <subcellularLocation>
        <location evidence="1">Cell membrane</location>
        <topology evidence="1">Multi-pass membrane protein</topology>
    </subcellularLocation>
</comment>
<proteinExistence type="predicted"/>
<keyword evidence="3" id="KW-1003">Cell membrane</keyword>
<accession>A0A926CWL9</accession>
<evidence type="ECO:0000256" key="6">
    <source>
        <dbReference type="ARBA" id="ARBA00023136"/>
    </source>
</evidence>
<gene>
    <name evidence="8" type="ORF">H8699_01050</name>
</gene>
<feature type="transmembrane region" description="Helical" evidence="7">
    <location>
        <begin position="273"/>
        <end position="292"/>
    </location>
</feature>
<keyword evidence="5 7" id="KW-1133">Transmembrane helix</keyword>
<feature type="transmembrane region" description="Helical" evidence="7">
    <location>
        <begin position="112"/>
        <end position="135"/>
    </location>
</feature>
<feature type="transmembrane region" description="Helical" evidence="7">
    <location>
        <begin position="392"/>
        <end position="409"/>
    </location>
</feature>
<dbReference type="Gene3D" id="1.20.1250.20">
    <property type="entry name" value="MFS general substrate transporter like domains"/>
    <property type="match status" value="1"/>
</dbReference>
<dbReference type="AlphaFoldDB" id="A0A926CWL9"/>
<feature type="transmembrane region" description="Helical" evidence="7">
    <location>
        <begin position="57"/>
        <end position="81"/>
    </location>
</feature>
<feature type="transmembrane region" description="Helical" evidence="7">
    <location>
        <begin position="181"/>
        <end position="200"/>
    </location>
</feature>
<evidence type="ECO:0000256" key="4">
    <source>
        <dbReference type="ARBA" id="ARBA00022692"/>
    </source>
</evidence>
<keyword evidence="9" id="KW-1185">Reference proteome</keyword>
<dbReference type="GO" id="GO:0005886">
    <property type="term" value="C:plasma membrane"/>
    <property type="evidence" value="ECO:0007669"/>
    <property type="project" value="UniProtKB-SubCell"/>
</dbReference>
<name>A0A926CWL9_9FIRM</name>
<evidence type="ECO:0000256" key="3">
    <source>
        <dbReference type="ARBA" id="ARBA00022475"/>
    </source>
</evidence>
<dbReference type="RefSeq" id="WP_249284086.1">
    <property type="nucleotide sequence ID" value="NZ_JACRSO010000001.1"/>
</dbReference>
<dbReference type="SUPFAM" id="SSF103473">
    <property type="entry name" value="MFS general substrate transporter"/>
    <property type="match status" value="1"/>
</dbReference>
<dbReference type="Pfam" id="PF07690">
    <property type="entry name" value="MFS_1"/>
    <property type="match status" value="1"/>
</dbReference>
<reference evidence="8" key="1">
    <citation type="submission" date="2020-08" db="EMBL/GenBank/DDBJ databases">
        <title>Genome public.</title>
        <authorList>
            <person name="Liu C."/>
            <person name="Sun Q."/>
        </authorList>
    </citation>
    <scope>NUCLEOTIDE SEQUENCE</scope>
    <source>
        <strain evidence="8">NSJ-44</strain>
    </source>
</reference>
<dbReference type="Proteomes" id="UP000654279">
    <property type="component" value="Unassembled WGS sequence"/>
</dbReference>
<keyword evidence="6 7" id="KW-0472">Membrane</keyword>
<evidence type="ECO:0000256" key="2">
    <source>
        <dbReference type="ARBA" id="ARBA00022448"/>
    </source>
</evidence>
<dbReference type="PANTHER" id="PTHR23517">
    <property type="entry name" value="RESISTANCE PROTEIN MDTM, PUTATIVE-RELATED-RELATED"/>
    <property type="match status" value="1"/>
</dbReference>
<keyword evidence="2" id="KW-0813">Transport</keyword>
<feature type="transmembrane region" description="Helical" evidence="7">
    <location>
        <begin position="304"/>
        <end position="321"/>
    </location>
</feature>
<feature type="transmembrane region" description="Helical" evidence="7">
    <location>
        <begin position="241"/>
        <end position="261"/>
    </location>
</feature>
<dbReference type="EMBL" id="JACRSO010000001">
    <property type="protein sequence ID" value="MBC8528025.1"/>
    <property type="molecule type" value="Genomic_DNA"/>
</dbReference>
<feature type="transmembrane region" description="Helical" evidence="7">
    <location>
        <begin position="327"/>
        <end position="345"/>
    </location>
</feature>
<feature type="transmembrane region" description="Helical" evidence="7">
    <location>
        <begin position="366"/>
        <end position="386"/>
    </location>
</feature>
<dbReference type="GO" id="GO:0022857">
    <property type="term" value="F:transmembrane transporter activity"/>
    <property type="evidence" value="ECO:0007669"/>
    <property type="project" value="InterPro"/>
</dbReference>
<organism evidence="8 9">
    <name type="scientific">Luoshenia tenuis</name>
    <dbReference type="NCBI Taxonomy" id="2763654"/>
    <lineage>
        <taxon>Bacteria</taxon>
        <taxon>Bacillati</taxon>
        <taxon>Bacillota</taxon>
        <taxon>Clostridia</taxon>
        <taxon>Christensenellales</taxon>
        <taxon>Christensenellaceae</taxon>
        <taxon>Luoshenia</taxon>
    </lineage>
</organism>